<gene>
    <name evidence="2" type="ORF">CNLFYP112_00839</name>
</gene>
<keyword evidence="1" id="KW-0812">Transmembrane</keyword>
<keyword evidence="1" id="KW-1133">Transmembrane helix</keyword>
<dbReference type="InterPro" id="IPR010897">
    <property type="entry name" value="Spore_II_P"/>
</dbReference>
<accession>A0A6N2WAR2</accession>
<proteinExistence type="predicted"/>
<evidence type="ECO:0000313" key="2">
    <source>
        <dbReference type="EMBL" id="VYT39310.1"/>
    </source>
</evidence>
<evidence type="ECO:0000256" key="1">
    <source>
        <dbReference type="SAM" id="Phobius"/>
    </source>
</evidence>
<keyword evidence="1" id="KW-0472">Membrane</keyword>
<feature type="transmembrane region" description="Helical" evidence="1">
    <location>
        <begin position="7"/>
        <end position="24"/>
    </location>
</feature>
<dbReference type="Pfam" id="PF07454">
    <property type="entry name" value="SpoIIP"/>
    <property type="match status" value="1"/>
</dbReference>
<name>A0A6N2WAR2_9FIRM</name>
<dbReference type="EMBL" id="CACRTG010000046">
    <property type="protein sequence ID" value="VYT39310.1"/>
    <property type="molecule type" value="Genomic_DNA"/>
</dbReference>
<reference evidence="2" key="1">
    <citation type="submission" date="2019-11" db="EMBL/GenBank/DDBJ databases">
        <authorList>
            <person name="Feng L."/>
        </authorList>
    </citation>
    <scope>NUCLEOTIDE SEQUENCE</scope>
    <source>
        <strain evidence="2">CnexileLFYP112</strain>
    </source>
</reference>
<organism evidence="2">
    <name type="scientific">[Clostridium] nexile</name>
    <dbReference type="NCBI Taxonomy" id="29361"/>
    <lineage>
        <taxon>Bacteria</taxon>
        <taxon>Bacillati</taxon>
        <taxon>Bacillota</taxon>
        <taxon>Clostridia</taxon>
        <taxon>Lachnospirales</taxon>
        <taxon>Lachnospiraceae</taxon>
        <taxon>Tyzzerella</taxon>
    </lineage>
</organism>
<dbReference type="AlphaFoldDB" id="A0A6N2WAR2"/>
<sequence length="393" mass="43947">MRKNRSLAILSGSLIFCLGIYILFQGGTQITEEWKGSLRENLVRMTERSFMPGLFYAEKEEKTDWNTWIAKKAMQMIPLGSYVEGKGTYESEIEDTATYEMIMARQAADENEVDENGNLINGDGSHAEKDAKEVKTEPVTVSIEQLRDFNYLVSHYYTVDSTTMIGQEQLNVDELLAKDMHIDTSGEGPKVLIFHTHSQETFVDSVEGDVGTSIVGMGAYLSELLNAKGISTIHHDGVYDLIDGKLDRSKAYEFSEVGVRKILEENPSIEVVIDLHRDGVGNDTHLVTEANGKQAAKIMFFNGLSRTKANGDIAYLPNPYIQDNLSFSLQMQLASESMYPGFARKIYLKGYRYSLHMMPKSLLIEAGAQTNTVEEMRNAMELLSDVLAKVIIG</sequence>
<protein>
    <submittedName>
        <fullName evidence="2">Stage II sporulation protein P (SpoIIP)</fullName>
    </submittedName>
</protein>